<feature type="transmembrane region" description="Helical" evidence="1">
    <location>
        <begin position="15"/>
        <end position="32"/>
    </location>
</feature>
<evidence type="ECO:0000313" key="2">
    <source>
        <dbReference type="WBParaSite" id="SSTP_0000564100.1"/>
    </source>
</evidence>
<sequence>MDPPLPVKKLYGKKVFIATCIFSISTIAFVMWDEKIQRERRQVSVNYRLLNAQQKNNMSEYELQKQVYEEYKAKNS</sequence>
<keyword evidence="1" id="KW-1133">Transmembrane helix</keyword>
<reference evidence="2" key="1">
    <citation type="submission" date="2015-08" db="UniProtKB">
        <authorList>
            <consortium name="WormBaseParasite"/>
        </authorList>
    </citation>
    <scope>IDENTIFICATION</scope>
</reference>
<organism evidence="2">
    <name type="scientific">Strongyloides stercoralis</name>
    <name type="common">Threadworm</name>
    <dbReference type="NCBI Taxonomy" id="6248"/>
    <lineage>
        <taxon>Eukaryota</taxon>
        <taxon>Metazoa</taxon>
        <taxon>Ecdysozoa</taxon>
        <taxon>Nematoda</taxon>
        <taxon>Chromadorea</taxon>
        <taxon>Rhabditida</taxon>
        <taxon>Tylenchina</taxon>
        <taxon>Panagrolaimomorpha</taxon>
        <taxon>Strongyloidoidea</taxon>
        <taxon>Strongyloididae</taxon>
        <taxon>Strongyloides</taxon>
    </lineage>
</organism>
<dbReference type="WBParaSite" id="SSTP_0000564100.1">
    <property type="protein sequence ID" value="SSTP_0000564100.1"/>
    <property type="gene ID" value="SSTP_0000564100"/>
</dbReference>
<proteinExistence type="predicted"/>
<accession>A0A0K0E811</accession>
<evidence type="ECO:0000256" key="1">
    <source>
        <dbReference type="SAM" id="Phobius"/>
    </source>
</evidence>
<keyword evidence="1" id="KW-0472">Membrane</keyword>
<name>A0A0K0E811_STRER</name>
<dbReference type="AlphaFoldDB" id="A0A0K0E811"/>
<keyword evidence="1" id="KW-0812">Transmembrane</keyword>
<protein>
    <submittedName>
        <fullName evidence="2">Cytochrome c oxidase assembly protein COX16 homolog, mitochondrial</fullName>
    </submittedName>
</protein>